<dbReference type="InterPro" id="IPR015943">
    <property type="entry name" value="WD40/YVTN_repeat-like_dom_sf"/>
</dbReference>
<protein>
    <submittedName>
        <fullName evidence="1">Uncharacterized protein</fullName>
    </submittedName>
</protein>
<dbReference type="OrthoDB" id="5174394at2"/>
<keyword evidence="2" id="KW-1185">Reference proteome</keyword>
<sequence>MTRKEFIYQTTVGFTAVLTLPGVWAFHSPKDKENWKPFDFRPFRSGQTAAPVMQVTPDDGYYVHTFYDVCPWSPSGRYLALTKLPYQRKKPVWGDTAAVCVVDLEKRAIRTVYQTKAWSFQVGANVQWGHATDRYLYTNDVINGIPVCVRIDLITGDIKAFSGAKYDIAPDDKSVISPNLLNMNIHQYGYAVPDPPPGKPQPFRPEDMHREGLWKTDLERNETTLLATMDQFFDAVAENDRQRYNRSIGYLFHSKFNRQNTRILQVFRAQVDGEGRNASLFTMNTNGKELIQCLSAEKWNQRARLGGSGNHPNWHPDGERIIMNCIPTWLGYQDMLFCAFDYRGDQFTVLSEKHLGSGHPTMHPGSRYLLADAYPKQTYVVPESGEIPLRLIDLKYDTETIICTLPTDVGGGSNQYLPPDRITGGSHHKLDPHPAWNRDYTQICFNGAPGGRRQVFIADIHTLLP</sequence>
<dbReference type="RefSeq" id="WP_090626712.1">
    <property type="nucleotide sequence ID" value="NZ_FOQO01000005.1"/>
</dbReference>
<dbReference type="EMBL" id="FOQO01000005">
    <property type="protein sequence ID" value="SFI66009.1"/>
    <property type="molecule type" value="Genomic_DNA"/>
</dbReference>
<dbReference type="AlphaFoldDB" id="A0A1I3K0E5"/>
<dbReference type="Gene3D" id="2.130.10.10">
    <property type="entry name" value="YVTN repeat-like/Quinoprotein amine dehydrogenase"/>
    <property type="match status" value="1"/>
</dbReference>
<accession>A0A1I3K0E5</accession>
<organism evidence="1 2">
    <name type="scientific">Parapedobacter indicus</name>
    <dbReference type="NCBI Taxonomy" id="1477437"/>
    <lineage>
        <taxon>Bacteria</taxon>
        <taxon>Pseudomonadati</taxon>
        <taxon>Bacteroidota</taxon>
        <taxon>Sphingobacteriia</taxon>
        <taxon>Sphingobacteriales</taxon>
        <taxon>Sphingobacteriaceae</taxon>
        <taxon>Parapedobacter</taxon>
    </lineage>
</organism>
<dbReference type="Proteomes" id="UP000198670">
    <property type="component" value="Unassembled WGS sequence"/>
</dbReference>
<evidence type="ECO:0000313" key="2">
    <source>
        <dbReference type="Proteomes" id="UP000198670"/>
    </source>
</evidence>
<reference evidence="1 2" key="1">
    <citation type="submission" date="2016-10" db="EMBL/GenBank/DDBJ databases">
        <authorList>
            <person name="de Groot N.N."/>
        </authorList>
    </citation>
    <scope>NUCLEOTIDE SEQUENCE [LARGE SCALE GENOMIC DNA]</scope>
    <source>
        <strain evidence="1 2">RK1</strain>
    </source>
</reference>
<proteinExistence type="predicted"/>
<dbReference type="InterPro" id="IPR011044">
    <property type="entry name" value="Quino_amine_DH_bsu"/>
</dbReference>
<name>A0A1I3K0E5_9SPHI</name>
<gene>
    <name evidence="1" type="ORF">SAMN05444682_10552</name>
</gene>
<dbReference type="SUPFAM" id="SSF50969">
    <property type="entry name" value="YVTN repeat-like/Quinoprotein amine dehydrogenase"/>
    <property type="match status" value="1"/>
</dbReference>
<evidence type="ECO:0000313" key="1">
    <source>
        <dbReference type="EMBL" id="SFI66009.1"/>
    </source>
</evidence>
<dbReference type="STRING" id="1477437.SAMN05444682_10552"/>